<dbReference type="Proteomes" id="UP000054217">
    <property type="component" value="Unassembled WGS sequence"/>
</dbReference>
<dbReference type="HOGENOM" id="CLU_2050592_0_0_1"/>
<gene>
    <name evidence="1" type="ORF">M404DRAFT_626463</name>
</gene>
<evidence type="ECO:0000313" key="2">
    <source>
        <dbReference type="Proteomes" id="UP000054217"/>
    </source>
</evidence>
<name>A0A0C3J2D8_PISTI</name>
<sequence>MPSVPACQGHTHGVLLHTCQCHLHGIRVLTQKRYAVTPEEIFHMALSSTPQSITPPSRRSGTATLVPAYTAVAGRNPVDRREQPSHCPLARGMESNKRLTHDPIRHASGFPAWVPGLLFT</sequence>
<evidence type="ECO:0000313" key="1">
    <source>
        <dbReference type="EMBL" id="KIO03243.1"/>
    </source>
</evidence>
<protein>
    <submittedName>
        <fullName evidence="1">Uncharacterized protein</fullName>
    </submittedName>
</protein>
<proteinExistence type="predicted"/>
<keyword evidence="2" id="KW-1185">Reference proteome</keyword>
<dbReference type="EMBL" id="KN831977">
    <property type="protein sequence ID" value="KIO03243.1"/>
    <property type="molecule type" value="Genomic_DNA"/>
</dbReference>
<dbReference type="InParanoid" id="A0A0C3J2D8"/>
<organism evidence="1 2">
    <name type="scientific">Pisolithus tinctorius Marx 270</name>
    <dbReference type="NCBI Taxonomy" id="870435"/>
    <lineage>
        <taxon>Eukaryota</taxon>
        <taxon>Fungi</taxon>
        <taxon>Dikarya</taxon>
        <taxon>Basidiomycota</taxon>
        <taxon>Agaricomycotina</taxon>
        <taxon>Agaricomycetes</taxon>
        <taxon>Agaricomycetidae</taxon>
        <taxon>Boletales</taxon>
        <taxon>Sclerodermatineae</taxon>
        <taxon>Pisolithaceae</taxon>
        <taxon>Pisolithus</taxon>
    </lineage>
</organism>
<reference evidence="1 2" key="1">
    <citation type="submission" date="2014-04" db="EMBL/GenBank/DDBJ databases">
        <authorList>
            <consortium name="DOE Joint Genome Institute"/>
            <person name="Kuo A."/>
            <person name="Kohler A."/>
            <person name="Costa M.D."/>
            <person name="Nagy L.G."/>
            <person name="Floudas D."/>
            <person name="Copeland A."/>
            <person name="Barry K.W."/>
            <person name="Cichocki N."/>
            <person name="Veneault-Fourrey C."/>
            <person name="LaButti K."/>
            <person name="Lindquist E.A."/>
            <person name="Lipzen A."/>
            <person name="Lundell T."/>
            <person name="Morin E."/>
            <person name="Murat C."/>
            <person name="Sun H."/>
            <person name="Tunlid A."/>
            <person name="Henrissat B."/>
            <person name="Grigoriev I.V."/>
            <person name="Hibbett D.S."/>
            <person name="Martin F."/>
            <person name="Nordberg H.P."/>
            <person name="Cantor M.N."/>
            <person name="Hua S.X."/>
        </authorList>
    </citation>
    <scope>NUCLEOTIDE SEQUENCE [LARGE SCALE GENOMIC DNA]</scope>
    <source>
        <strain evidence="1 2">Marx 270</strain>
    </source>
</reference>
<accession>A0A0C3J2D8</accession>
<dbReference type="AlphaFoldDB" id="A0A0C3J2D8"/>
<reference evidence="2" key="2">
    <citation type="submission" date="2015-01" db="EMBL/GenBank/DDBJ databases">
        <title>Evolutionary Origins and Diversification of the Mycorrhizal Mutualists.</title>
        <authorList>
            <consortium name="DOE Joint Genome Institute"/>
            <consortium name="Mycorrhizal Genomics Consortium"/>
            <person name="Kohler A."/>
            <person name="Kuo A."/>
            <person name="Nagy L.G."/>
            <person name="Floudas D."/>
            <person name="Copeland A."/>
            <person name="Barry K.W."/>
            <person name="Cichocki N."/>
            <person name="Veneault-Fourrey C."/>
            <person name="LaButti K."/>
            <person name="Lindquist E.A."/>
            <person name="Lipzen A."/>
            <person name="Lundell T."/>
            <person name="Morin E."/>
            <person name="Murat C."/>
            <person name="Riley R."/>
            <person name="Ohm R."/>
            <person name="Sun H."/>
            <person name="Tunlid A."/>
            <person name="Henrissat B."/>
            <person name="Grigoriev I.V."/>
            <person name="Hibbett D.S."/>
            <person name="Martin F."/>
        </authorList>
    </citation>
    <scope>NUCLEOTIDE SEQUENCE [LARGE SCALE GENOMIC DNA]</scope>
    <source>
        <strain evidence="2">Marx 270</strain>
    </source>
</reference>